<evidence type="ECO:0000259" key="3">
    <source>
        <dbReference type="Pfam" id="PF05368"/>
    </source>
</evidence>
<gene>
    <name evidence="4" type="ORF">UA08_06859</name>
</gene>
<accession>A0A225AIC4</accession>
<organism evidence="4 5">
    <name type="scientific">Talaromyces atroroseus</name>
    <dbReference type="NCBI Taxonomy" id="1441469"/>
    <lineage>
        <taxon>Eukaryota</taxon>
        <taxon>Fungi</taxon>
        <taxon>Dikarya</taxon>
        <taxon>Ascomycota</taxon>
        <taxon>Pezizomycotina</taxon>
        <taxon>Eurotiomycetes</taxon>
        <taxon>Eurotiomycetidae</taxon>
        <taxon>Eurotiales</taxon>
        <taxon>Trichocomaceae</taxon>
        <taxon>Talaromyces</taxon>
        <taxon>Talaromyces sect. Trachyspermi</taxon>
    </lineage>
</organism>
<dbReference type="OrthoDB" id="9974981at2759"/>
<keyword evidence="2" id="KW-0560">Oxidoreductase</keyword>
<evidence type="ECO:0000256" key="2">
    <source>
        <dbReference type="ARBA" id="ARBA00023002"/>
    </source>
</evidence>
<protein>
    <recommendedName>
        <fullName evidence="3">NmrA-like domain-containing protein</fullName>
    </recommendedName>
</protein>
<proteinExistence type="predicted"/>
<dbReference type="STRING" id="1441469.A0A225AIC4"/>
<evidence type="ECO:0000313" key="4">
    <source>
        <dbReference type="EMBL" id="OKL57984.1"/>
    </source>
</evidence>
<dbReference type="InterPro" id="IPR045312">
    <property type="entry name" value="PCBER-like"/>
</dbReference>
<dbReference type="AlphaFoldDB" id="A0A225AIC4"/>
<dbReference type="GO" id="GO:0016491">
    <property type="term" value="F:oxidoreductase activity"/>
    <property type="evidence" value="ECO:0007669"/>
    <property type="project" value="UniProtKB-KW"/>
</dbReference>
<dbReference type="CDD" id="cd05259">
    <property type="entry name" value="PCBER_SDR_a"/>
    <property type="match status" value="1"/>
</dbReference>
<keyword evidence="1" id="KW-0521">NADP</keyword>
<dbReference type="InterPro" id="IPR051609">
    <property type="entry name" value="NmrA/Isoflavone_reductase-like"/>
</dbReference>
<sequence>MAAHLENVVLIGASGNVGPIILNALLASREFHVTVLSRESSEAVFSPGVTVRKTDFSEGDLELAFKGQDAVVSAVGATGFGEQKKFVDAAVRAGIKRFIPSEFSANTLSDSVIQLLPLFAQKQALLDYLKSKESDGLTWTGIATALLFDWGLANGFLGYDIPSRTATIWDGGHKKFTLVNEKELGDAIIGVLKRPQETANQYLYISSVETSQKEILSCLEEETASKWTVIDTTTDKEISDGVKKLSVGDFSGALTLVRGTSFADVPGLRANYATDEKLANSLLGLKPESVKETVKRVLGI</sequence>
<dbReference type="InterPro" id="IPR036291">
    <property type="entry name" value="NAD(P)-bd_dom_sf"/>
</dbReference>
<dbReference type="PANTHER" id="PTHR47706:SF9">
    <property type="entry name" value="NMRA-LIKE DOMAIN-CONTAINING PROTEIN-RELATED"/>
    <property type="match status" value="1"/>
</dbReference>
<comment type="caution">
    <text evidence="4">The sequence shown here is derived from an EMBL/GenBank/DDBJ whole genome shotgun (WGS) entry which is preliminary data.</text>
</comment>
<dbReference type="RefSeq" id="XP_020118105.1">
    <property type="nucleotide sequence ID" value="XM_020269182.1"/>
</dbReference>
<dbReference type="SUPFAM" id="SSF51735">
    <property type="entry name" value="NAD(P)-binding Rossmann-fold domains"/>
    <property type="match status" value="1"/>
</dbReference>
<dbReference type="Gene3D" id="3.90.25.10">
    <property type="entry name" value="UDP-galactose 4-epimerase, domain 1"/>
    <property type="match status" value="1"/>
</dbReference>
<keyword evidence="5" id="KW-1185">Reference proteome</keyword>
<feature type="domain" description="NmrA-like" evidence="3">
    <location>
        <begin position="7"/>
        <end position="224"/>
    </location>
</feature>
<dbReference type="Pfam" id="PF05368">
    <property type="entry name" value="NmrA"/>
    <property type="match status" value="1"/>
</dbReference>
<dbReference type="EMBL" id="LFMY01000010">
    <property type="protein sequence ID" value="OKL57984.1"/>
    <property type="molecule type" value="Genomic_DNA"/>
</dbReference>
<dbReference type="InterPro" id="IPR008030">
    <property type="entry name" value="NmrA-like"/>
</dbReference>
<evidence type="ECO:0000256" key="1">
    <source>
        <dbReference type="ARBA" id="ARBA00022857"/>
    </source>
</evidence>
<dbReference type="Gene3D" id="3.40.50.720">
    <property type="entry name" value="NAD(P)-binding Rossmann-like Domain"/>
    <property type="match status" value="1"/>
</dbReference>
<evidence type="ECO:0000313" key="5">
    <source>
        <dbReference type="Proteomes" id="UP000214365"/>
    </source>
</evidence>
<dbReference type="PANTHER" id="PTHR47706">
    <property type="entry name" value="NMRA-LIKE FAMILY PROTEIN"/>
    <property type="match status" value="1"/>
</dbReference>
<name>A0A225AIC4_TALAT</name>
<dbReference type="GeneID" id="31006614"/>
<reference evidence="4 5" key="1">
    <citation type="submission" date="2015-06" db="EMBL/GenBank/DDBJ databases">
        <title>Talaromyces atroroseus IBT 11181 draft genome.</title>
        <authorList>
            <person name="Rasmussen K.B."/>
            <person name="Rasmussen S."/>
            <person name="Petersen B."/>
            <person name="Sicheritz-Ponten T."/>
            <person name="Mortensen U.H."/>
            <person name="Thrane U."/>
        </authorList>
    </citation>
    <scope>NUCLEOTIDE SEQUENCE [LARGE SCALE GENOMIC DNA]</scope>
    <source>
        <strain evidence="4 5">IBT 11181</strain>
    </source>
</reference>
<dbReference type="Proteomes" id="UP000214365">
    <property type="component" value="Unassembled WGS sequence"/>
</dbReference>